<dbReference type="Pfam" id="PF03168">
    <property type="entry name" value="LEA_2"/>
    <property type="match status" value="1"/>
</dbReference>
<dbReference type="OMA" id="THDAGCA"/>
<sequence>MGIKSAILTSKRRRKTICCSVAALILLTALLALILGLTVLKPRHPVTTVDSVSLDDYNLSFDLLTLRPLLNLTLNLHVSVSNPNKVDFKYSRGGSALLYYKGQLVGDAPIPPGRISAGGTETIHMKLTVFADRLISNSDLVMDLGAGEIVFRSVTKLSGKAQMMHIIQFSLTSETSCDLKVNLLSRSVENSGCKYKTKL</sequence>
<name>A0A7N0RB38_KALFE</name>
<dbReference type="AlphaFoldDB" id="A0A7N0RB38"/>
<proteinExistence type="predicted"/>
<protein>
    <recommendedName>
        <fullName evidence="1">Late embryogenesis abundant protein LEA-2 subgroup domain-containing protein</fullName>
    </recommendedName>
</protein>
<evidence type="ECO:0000313" key="2">
    <source>
        <dbReference type="EnsemblPlants" id="Kaladp0006s0101.1.v1.1.CDS.1"/>
    </source>
</evidence>
<keyword evidence="3" id="KW-1185">Reference proteome</keyword>
<accession>A0A7N0RB38</accession>
<evidence type="ECO:0000259" key="1">
    <source>
        <dbReference type="Pfam" id="PF03168"/>
    </source>
</evidence>
<dbReference type="Gramene" id="Kaladp0006s0101.1.v1.1">
    <property type="protein sequence ID" value="Kaladp0006s0101.1.v1.1.CDS.1"/>
    <property type="gene ID" value="Kaladp0006s0101.v1.1"/>
</dbReference>
<evidence type="ECO:0000313" key="3">
    <source>
        <dbReference type="Proteomes" id="UP000594263"/>
    </source>
</evidence>
<dbReference type="EnsemblPlants" id="Kaladp0006s0101.1.v1.1">
    <property type="protein sequence ID" value="Kaladp0006s0101.1.v1.1.CDS.1"/>
    <property type="gene ID" value="Kaladp0006s0101.v1.1"/>
</dbReference>
<dbReference type="SUPFAM" id="SSF117070">
    <property type="entry name" value="LEA14-like"/>
    <property type="match status" value="1"/>
</dbReference>
<feature type="domain" description="Late embryogenesis abundant protein LEA-2 subgroup" evidence="1">
    <location>
        <begin position="77"/>
        <end position="162"/>
    </location>
</feature>
<dbReference type="PANTHER" id="PTHR31852">
    <property type="entry name" value="LATE EMBRYOGENESIS ABUNDANT (LEA) HYDROXYPROLINE-RICH GLYCOPROTEIN FAMILY"/>
    <property type="match status" value="1"/>
</dbReference>
<dbReference type="Proteomes" id="UP000594263">
    <property type="component" value="Unplaced"/>
</dbReference>
<dbReference type="InterPro" id="IPR004864">
    <property type="entry name" value="LEA_2"/>
</dbReference>
<dbReference type="Gene3D" id="2.60.40.1820">
    <property type="match status" value="1"/>
</dbReference>
<reference evidence="2" key="1">
    <citation type="submission" date="2021-01" db="UniProtKB">
        <authorList>
            <consortium name="EnsemblPlants"/>
        </authorList>
    </citation>
    <scope>IDENTIFICATION</scope>
</reference>
<dbReference type="InterPro" id="IPR055301">
    <property type="entry name" value="Lea14-like_2"/>
</dbReference>
<organism evidence="2 3">
    <name type="scientific">Kalanchoe fedtschenkoi</name>
    <name type="common">Lavender scallops</name>
    <name type="synonym">South American air plant</name>
    <dbReference type="NCBI Taxonomy" id="63787"/>
    <lineage>
        <taxon>Eukaryota</taxon>
        <taxon>Viridiplantae</taxon>
        <taxon>Streptophyta</taxon>
        <taxon>Embryophyta</taxon>
        <taxon>Tracheophyta</taxon>
        <taxon>Spermatophyta</taxon>
        <taxon>Magnoliopsida</taxon>
        <taxon>eudicotyledons</taxon>
        <taxon>Gunneridae</taxon>
        <taxon>Pentapetalae</taxon>
        <taxon>Saxifragales</taxon>
        <taxon>Crassulaceae</taxon>
        <taxon>Kalanchoe</taxon>
    </lineage>
</organism>